<dbReference type="PANTHER" id="PTHR13832">
    <property type="entry name" value="PROTEIN PHOSPHATASE 2C"/>
    <property type="match status" value="1"/>
</dbReference>
<organism evidence="14 15">
    <name type="scientific">Penicillium brevicompactum</name>
    <dbReference type="NCBI Taxonomy" id="5074"/>
    <lineage>
        <taxon>Eukaryota</taxon>
        <taxon>Fungi</taxon>
        <taxon>Dikarya</taxon>
        <taxon>Ascomycota</taxon>
        <taxon>Pezizomycotina</taxon>
        <taxon>Eurotiomycetes</taxon>
        <taxon>Eurotiomycetidae</taxon>
        <taxon>Eurotiales</taxon>
        <taxon>Aspergillaceae</taxon>
        <taxon>Penicillium</taxon>
    </lineage>
</organism>
<dbReference type="Proteomes" id="UP001147695">
    <property type="component" value="Unassembled WGS sequence"/>
</dbReference>
<dbReference type="Pfam" id="PF00481">
    <property type="entry name" value="PP2C"/>
    <property type="match status" value="1"/>
</dbReference>
<keyword evidence="7 11" id="KW-0904">Protein phosphatase</keyword>
<evidence type="ECO:0000256" key="7">
    <source>
        <dbReference type="ARBA" id="ARBA00022912"/>
    </source>
</evidence>
<dbReference type="PROSITE" id="PS51746">
    <property type="entry name" value="PPM_2"/>
    <property type="match status" value="1"/>
</dbReference>
<evidence type="ECO:0000256" key="12">
    <source>
        <dbReference type="SAM" id="MobiDB-lite"/>
    </source>
</evidence>
<evidence type="ECO:0000256" key="10">
    <source>
        <dbReference type="ARBA" id="ARBA00074087"/>
    </source>
</evidence>
<dbReference type="SMART" id="SM00332">
    <property type="entry name" value="PP2Cc"/>
    <property type="match status" value="1"/>
</dbReference>
<dbReference type="InterPro" id="IPR001932">
    <property type="entry name" value="PPM-type_phosphatase-like_dom"/>
</dbReference>
<dbReference type="AlphaFoldDB" id="A0A9W9US15"/>
<evidence type="ECO:0000256" key="3">
    <source>
        <dbReference type="ARBA" id="ARBA00006702"/>
    </source>
</evidence>
<keyword evidence="6 11" id="KW-0378">Hydrolase</keyword>
<feature type="domain" description="PPM-type phosphatase" evidence="13">
    <location>
        <begin position="23"/>
        <end position="299"/>
    </location>
</feature>
<evidence type="ECO:0000256" key="6">
    <source>
        <dbReference type="ARBA" id="ARBA00022801"/>
    </source>
</evidence>
<feature type="region of interest" description="Disordered" evidence="12">
    <location>
        <begin position="383"/>
        <end position="438"/>
    </location>
</feature>
<dbReference type="GO" id="GO:0046872">
    <property type="term" value="F:metal ion binding"/>
    <property type="evidence" value="ECO:0007669"/>
    <property type="project" value="UniProtKB-KW"/>
</dbReference>
<comment type="similarity">
    <text evidence="3 11">Belongs to the PP2C family.</text>
</comment>
<dbReference type="GO" id="GO:0004722">
    <property type="term" value="F:protein serine/threonine phosphatase activity"/>
    <property type="evidence" value="ECO:0007669"/>
    <property type="project" value="UniProtKB-EC"/>
</dbReference>
<dbReference type="InterPro" id="IPR000222">
    <property type="entry name" value="PP2C_BS"/>
</dbReference>
<dbReference type="Gene3D" id="3.60.40.10">
    <property type="entry name" value="PPM-type phosphatase domain"/>
    <property type="match status" value="1"/>
</dbReference>
<comment type="cofactor">
    <cofactor evidence="1">
        <name>Mn(2+)</name>
        <dbReference type="ChEBI" id="CHEBI:29035"/>
    </cofactor>
</comment>
<dbReference type="PANTHER" id="PTHR13832:SF565">
    <property type="entry name" value="AT28366P-RELATED"/>
    <property type="match status" value="1"/>
</dbReference>
<dbReference type="SUPFAM" id="SSF81606">
    <property type="entry name" value="PP2C-like"/>
    <property type="match status" value="1"/>
</dbReference>
<evidence type="ECO:0000256" key="11">
    <source>
        <dbReference type="RuleBase" id="RU003465"/>
    </source>
</evidence>
<sequence>MGQTLSEPVVEKTSSEGGDDCCVYGVSAMQGWRISMEDAHAAVLDLHAKYTGNDDEKPTDPEHRLAFFGVYDGHGGDKVALFTGENLHKIVSRQDAFAKGDIEQAMKDGFLATDRAILEDPRYEEEVSGCTASTSIISQKKIWVANAGDSRSVLGVKGRAKPLSFDHKPQNEGEKARISAAGGFVDFGRVNGNLALSRAIGDFEFKKSAELSPEQQIVTAYPDVTVHELTNDDEFLVIACDGIWDCQSSQAVVEFVRRGIAAKQPLARICENMMDNCLASNSETGGVGCDNMTMTVIGLLQGKTKEEWYNQIAERVANGDGPCAPPEYAEFRGPGIRNQFEDNPEEYDMDADRTRGYSARAGRIILLGDGTEVIPDQNEEELFDQTEEDQDLTNQVQHETGTRDREATPGPQGKQETGTAQISESPASTDAEKEKSAS</sequence>
<evidence type="ECO:0000256" key="4">
    <source>
        <dbReference type="ARBA" id="ARBA00013081"/>
    </source>
</evidence>
<evidence type="ECO:0000259" key="13">
    <source>
        <dbReference type="PROSITE" id="PS51746"/>
    </source>
</evidence>
<evidence type="ECO:0000256" key="8">
    <source>
        <dbReference type="ARBA" id="ARBA00023211"/>
    </source>
</evidence>
<dbReference type="CDD" id="cd00143">
    <property type="entry name" value="PP2Cc"/>
    <property type="match status" value="1"/>
</dbReference>
<comment type="cofactor">
    <cofactor evidence="2">
        <name>Mg(2+)</name>
        <dbReference type="ChEBI" id="CHEBI:18420"/>
    </cofactor>
</comment>
<protein>
    <recommendedName>
        <fullName evidence="10">Protein phosphatase 2C homolog 2</fullName>
        <ecNumber evidence="4">3.1.3.16</ecNumber>
    </recommendedName>
</protein>
<dbReference type="InterPro" id="IPR015655">
    <property type="entry name" value="PP2C"/>
</dbReference>
<comment type="catalytic activity">
    <reaction evidence="9">
        <text>O-phospho-L-threonyl-[protein] + H2O = L-threonyl-[protein] + phosphate</text>
        <dbReference type="Rhea" id="RHEA:47004"/>
        <dbReference type="Rhea" id="RHEA-COMP:11060"/>
        <dbReference type="Rhea" id="RHEA-COMP:11605"/>
        <dbReference type="ChEBI" id="CHEBI:15377"/>
        <dbReference type="ChEBI" id="CHEBI:30013"/>
        <dbReference type="ChEBI" id="CHEBI:43474"/>
        <dbReference type="ChEBI" id="CHEBI:61977"/>
        <dbReference type="EC" id="3.1.3.16"/>
    </reaction>
    <physiologicalReaction direction="left-to-right" evidence="9">
        <dbReference type="Rhea" id="RHEA:47005"/>
    </physiologicalReaction>
</comment>
<gene>
    <name evidence="14" type="ORF">N7452_002324</name>
</gene>
<comment type="caution">
    <text evidence="14">The sequence shown here is derived from an EMBL/GenBank/DDBJ whole genome shotgun (WGS) entry which is preliminary data.</text>
</comment>
<evidence type="ECO:0000256" key="1">
    <source>
        <dbReference type="ARBA" id="ARBA00001936"/>
    </source>
</evidence>
<evidence type="ECO:0000256" key="2">
    <source>
        <dbReference type="ARBA" id="ARBA00001946"/>
    </source>
</evidence>
<dbReference type="InterPro" id="IPR036457">
    <property type="entry name" value="PPM-type-like_dom_sf"/>
</dbReference>
<evidence type="ECO:0000256" key="5">
    <source>
        <dbReference type="ARBA" id="ARBA00022723"/>
    </source>
</evidence>
<keyword evidence="5" id="KW-0479">Metal-binding</keyword>
<dbReference type="EC" id="3.1.3.16" evidence="4"/>
<dbReference type="EMBL" id="JAPZBQ010000001">
    <property type="protein sequence ID" value="KAJ5353350.1"/>
    <property type="molecule type" value="Genomic_DNA"/>
</dbReference>
<evidence type="ECO:0000313" key="15">
    <source>
        <dbReference type="Proteomes" id="UP001147695"/>
    </source>
</evidence>
<reference evidence="14" key="2">
    <citation type="journal article" date="2023" name="IMA Fungus">
        <title>Comparative genomic study of the Penicillium genus elucidates a diverse pangenome and 15 lateral gene transfer events.</title>
        <authorList>
            <person name="Petersen C."/>
            <person name="Sorensen T."/>
            <person name="Nielsen M.R."/>
            <person name="Sondergaard T.E."/>
            <person name="Sorensen J.L."/>
            <person name="Fitzpatrick D.A."/>
            <person name="Frisvad J.C."/>
            <person name="Nielsen K.L."/>
        </authorList>
    </citation>
    <scope>NUCLEOTIDE SEQUENCE</scope>
    <source>
        <strain evidence="14">IBT 35673</strain>
    </source>
</reference>
<name>A0A9W9US15_PENBR</name>
<feature type="compositionally biased region" description="Polar residues" evidence="12">
    <location>
        <begin position="414"/>
        <end position="428"/>
    </location>
</feature>
<keyword evidence="8" id="KW-0464">Manganese</keyword>
<accession>A0A9W9US15</accession>
<evidence type="ECO:0000313" key="14">
    <source>
        <dbReference type="EMBL" id="KAJ5353350.1"/>
    </source>
</evidence>
<evidence type="ECO:0000256" key="9">
    <source>
        <dbReference type="ARBA" id="ARBA00048832"/>
    </source>
</evidence>
<proteinExistence type="inferred from homology"/>
<dbReference type="FunFam" id="3.60.40.10:FF:000016">
    <property type="entry name" value="Protein phosphatase 2C"/>
    <property type="match status" value="1"/>
</dbReference>
<dbReference type="PROSITE" id="PS01032">
    <property type="entry name" value="PPM_1"/>
    <property type="match status" value="1"/>
</dbReference>
<reference evidence="14" key="1">
    <citation type="submission" date="2022-12" db="EMBL/GenBank/DDBJ databases">
        <authorList>
            <person name="Petersen C."/>
        </authorList>
    </citation>
    <scope>NUCLEOTIDE SEQUENCE</scope>
    <source>
        <strain evidence="14">IBT 35673</strain>
    </source>
</reference>